<keyword evidence="2" id="KW-1185">Reference proteome</keyword>
<dbReference type="Proteomes" id="UP001215398">
    <property type="component" value="Unassembled WGS sequence"/>
</dbReference>
<comment type="caution">
    <text evidence="1">The sequence shown here is derived from an EMBL/GenBank/DDBJ whole genome shotgun (WGS) entry which is preliminary data.</text>
</comment>
<organism evidence="1 2">
    <name type="scientific">Bacteroides zhangwenhongii</name>
    <dbReference type="NCBI Taxonomy" id="2650157"/>
    <lineage>
        <taxon>Bacteria</taxon>
        <taxon>Pseudomonadati</taxon>
        <taxon>Bacteroidota</taxon>
        <taxon>Bacteroidia</taxon>
        <taxon>Bacteroidales</taxon>
        <taxon>Bacteroidaceae</taxon>
        <taxon>Bacteroides</taxon>
    </lineage>
</organism>
<gene>
    <name evidence="1" type="ORF">PQG98_06700</name>
</gene>
<protein>
    <submittedName>
        <fullName evidence="1">Uncharacterized protein</fullName>
    </submittedName>
</protein>
<accession>A0ABT5H6D8</accession>
<evidence type="ECO:0000313" key="2">
    <source>
        <dbReference type="Proteomes" id="UP001215398"/>
    </source>
</evidence>
<sequence>MDTDNLNKLIEVTTSNNHTIEATLTILENQGEIKKRIRQKFIEQLREIAERHSLTFEYDEEICDLTGDCWIYFYSPKISTNWSIIIGADKFNQSNGAYAGISQIIYNKPHLTLQQLSELKPFHFWTEGAPSTEFPFGWGYLRGKDGIGDWWDWNNNNTLKDMFNGTLAQYVEDEIIIPILKNKLLQKIEKLSSQ</sequence>
<reference evidence="1 2" key="1">
    <citation type="submission" date="2023-01" db="EMBL/GenBank/DDBJ databases">
        <title>Exploring GABA producing Bacteroides strains toward improving mental health.</title>
        <authorList>
            <person name="Yousuf B."/>
            <person name="Bouhlel N.E."/>
            <person name="Mottawea W."/>
            <person name="Hammami R."/>
        </authorList>
    </citation>
    <scope>NUCLEOTIDE SEQUENCE [LARGE SCALE GENOMIC DNA]</scope>
    <source>
        <strain evidence="1 2">UO.H1054</strain>
    </source>
</reference>
<evidence type="ECO:0000313" key="1">
    <source>
        <dbReference type="EMBL" id="MDC7136035.1"/>
    </source>
</evidence>
<dbReference type="EMBL" id="JAQPYS010000044">
    <property type="protein sequence ID" value="MDC7136035.1"/>
    <property type="molecule type" value="Genomic_DNA"/>
</dbReference>
<name>A0ABT5H6D8_9BACE</name>
<proteinExistence type="predicted"/>